<sequence length="328" mass="35656">MKLLKLVPDDTNIDFLKWRVFAFALSLVLMAASIGLVATKGLNFGVDFIGGQMIRATFTQSATAPVSELRTKVGTLGYGEPTIQRFGKENQVSIRMKLPEGADKNPELANAMAVKITNKLKADYPGVRIDGVDSVSGKVSEELFSKGMLALLAAMAGVSLYIWIRFEWQFGVGAIWSLVHDVTLTFGLFSLVGLEFDLNIIAALLTIIGYSLNDTVVVYDRIRENLMKFRKMDMAGLLNLSVNETLARTVMTSVSISLPLLVLVFFGPDVIFGFSLAMAFGIIVGTYSSIYQAAPILIWLKVGPHSFVPTEGAAPKAERLGESFGAQP</sequence>
<keyword evidence="8 9" id="KW-0472">Membrane</keyword>
<evidence type="ECO:0000256" key="3">
    <source>
        <dbReference type="ARBA" id="ARBA00022475"/>
    </source>
</evidence>
<dbReference type="HAMAP" id="MF_01464_B">
    <property type="entry name" value="SecF_B"/>
    <property type="match status" value="1"/>
</dbReference>
<dbReference type="InterPro" id="IPR055344">
    <property type="entry name" value="SecD_SecF_C_bact"/>
</dbReference>
<feature type="transmembrane region" description="Helical" evidence="9">
    <location>
        <begin position="143"/>
        <end position="163"/>
    </location>
</feature>
<gene>
    <name evidence="9 11" type="primary">secF</name>
    <name evidence="11" type="ORF">FOM92_01415</name>
</gene>
<comment type="function">
    <text evidence="9">Part of the Sec protein translocase complex. Interacts with the SecYEG preprotein conducting channel. SecDF uses the proton motive force (PMF) to complete protein translocation after the ATP-dependent function of SecA.</text>
</comment>
<organism evidence="11 12">
    <name type="scientific">Sphingorhabdus contaminans</name>
    <dbReference type="NCBI Taxonomy" id="1343899"/>
    <lineage>
        <taxon>Bacteria</taxon>
        <taxon>Pseudomonadati</taxon>
        <taxon>Pseudomonadota</taxon>
        <taxon>Alphaproteobacteria</taxon>
        <taxon>Sphingomonadales</taxon>
        <taxon>Sphingomonadaceae</taxon>
        <taxon>Sphingorhabdus</taxon>
    </lineage>
</organism>
<evidence type="ECO:0000256" key="9">
    <source>
        <dbReference type="HAMAP-Rule" id="MF_01464"/>
    </source>
</evidence>
<proteinExistence type="inferred from homology"/>
<dbReference type="InterPro" id="IPR022645">
    <property type="entry name" value="SecD/SecF_bac"/>
</dbReference>
<dbReference type="PANTHER" id="PTHR30081">
    <property type="entry name" value="PROTEIN-EXPORT MEMBRANE PROTEIN SEC"/>
    <property type="match status" value="1"/>
</dbReference>
<evidence type="ECO:0000313" key="12">
    <source>
        <dbReference type="Proteomes" id="UP000320160"/>
    </source>
</evidence>
<protein>
    <recommendedName>
        <fullName evidence="9">Protein-export membrane protein SecF</fullName>
    </recommendedName>
</protein>
<accession>A0A553WHL4</accession>
<dbReference type="InterPro" id="IPR005665">
    <property type="entry name" value="SecF_bac"/>
</dbReference>
<dbReference type="Gene3D" id="1.20.1640.10">
    <property type="entry name" value="Multidrug efflux transporter AcrB transmembrane domain"/>
    <property type="match status" value="1"/>
</dbReference>
<keyword evidence="12" id="KW-1185">Reference proteome</keyword>
<comment type="similarity">
    <text evidence="9">Belongs to the SecD/SecF family. SecF subfamily.</text>
</comment>
<feature type="transmembrane region" description="Helical" evidence="9">
    <location>
        <begin position="200"/>
        <end position="219"/>
    </location>
</feature>
<evidence type="ECO:0000256" key="2">
    <source>
        <dbReference type="ARBA" id="ARBA00022448"/>
    </source>
</evidence>
<comment type="caution">
    <text evidence="11">The sequence shown here is derived from an EMBL/GenBank/DDBJ whole genome shotgun (WGS) entry which is preliminary data.</text>
</comment>
<dbReference type="EMBL" id="VKKU01000001">
    <property type="protein sequence ID" value="TSB04124.1"/>
    <property type="molecule type" value="Genomic_DNA"/>
</dbReference>
<evidence type="ECO:0000259" key="10">
    <source>
        <dbReference type="Pfam" id="PF02355"/>
    </source>
</evidence>
<evidence type="ECO:0000256" key="8">
    <source>
        <dbReference type="ARBA" id="ARBA00023136"/>
    </source>
</evidence>
<evidence type="ECO:0000313" key="11">
    <source>
        <dbReference type="EMBL" id="TSB04124.1"/>
    </source>
</evidence>
<dbReference type="GO" id="GO:0015450">
    <property type="term" value="F:protein-transporting ATPase activity"/>
    <property type="evidence" value="ECO:0007669"/>
    <property type="project" value="InterPro"/>
</dbReference>
<reference evidence="11 12" key="1">
    <citation type="submission" date="2019-07" db="EMBL/GenBank/DDBJ databases">
        <authorList>
            <person name="Park M."/>
        </authorList>
    </citation>
    <scope>NUCLEOTIDE SEQUENCE [LARGE SCALE GENOMIC DNA]</scope>
    <source>
        <strain evidence="11 12">KCTC32445</strain>
    </source>
</reference>
<keyword evidence="2 9" id="KW-0813">Transport</keyword>
<feature type="transmembrane region" description="Helical" evidence="9">
    <location>
        <begin position="240"/>
        <end position="265"/>
    </location>
</feature>
<feature type="transmembrane region" description="Helical" evidence="9">
    <location>
        <begin position="271"/>
        <end position="291"/>
    </location>
</feature>
<dbReference type="PRINTS" id="PR01755">
    <property type="entry name" value="SECFTRNLCASE"/>
</dbReference>
<dbReference type="Proteomes" id="UP000320160">
    <property type="component" value="Unassembled WGS sequence"/>
</dbReference>
<keyword evidence="6 9" id="KW-1133">Transmembrane helix</keyword>
<dbReference type="NCBIfam" id="TIGR00966">
    <property type="entry name" value="transloc_SecF"/>
    <property type="match status" value="1"/>
</dbReference>
<name>A0A553WHL4_9SPHN</name>
<evidence type="ECO:0000256" key="1">
    <source>
        <dbReference type="ARBA" id="ARBA00004651"/>
    </source>
</evidence>
<dbReference type="InterPro" id="IPR022813">
    <property type="entry name" value="SecD/SecF_arch_bac"/>
</dbReference>
<evidence type="ECO:0000256" key="5">
    <source>
        <dbReference type="ARBA" id="ARBA00022927"/>
    </source>
</evidence>
<dbReference type="Pfam" id="PF02355">
    <property type="entry name" value="SecD_SecF_C"/>
    <property type="match status" value="1"/>
</dbReference>
<dbReference type="InterPro" id="IPR048634">
    <property type="entry name" value="SecD_SecF_C"/>
</dbReference>
<dbReference type="RefSeq" id="WP_143774998.1">
    <property type="nucleotide sequence ID" value="NZ_VKKU01000001.1"/>
</dbReference>
<feature type="domain" description="Protein export membrane protein SecD/SecF C-terminal" evidence="10">
    <location>
        <begin position="119"/>
        <end position="301"/>
    </location>
</feature>
<keyword evidence="5 9" id="KW-0653">Protein transport</keyword>
<dbReference type="Pfam" id="PF07549">
    <property type="entry name" value="Sec_GG"/>
    <property type="match status" value="1"/>
</dbReference>
<dbReference type="GO" id="GO:0065002">
    <property type="term" value="P:intracellular protein transmembrane transport"/>
    <property type="evidence" value="ECO:0007669"/>
    <property type="project" value="UniProtKB-UniRule"/>
</dbReference>
<comment type="subcellular location">
    <subcellularLocation>
        <location evidence="1 9">Cell membrane</location>
        <topology evidence="1 9">Multi-pass membrane protein</topology>
    </subcellularLocation>
</comment>
<evidence type="ECO:0000256" key="6">
    <source>
        <dbReference type="ARBA" id="ARBA00022989"/>
    </source>
</evidence>
<feature type="transmembrane region" description="Helical" evidence="9">
    <location>
        <begin position="20"/>
        <end position="38"/>
    </location>
</feature>
<dbReference type="GO" id="GO:0006605">
    <property type="term" value="P:protein targeting"/>
    <property type="evidence" value="ECO:0007669"/>
    <property type="project" value="UniProtKB-UniRule"/>
</dbReference>
<dbReference type="NCBIfam" id="TIGR00916">
    <property type="entry name" value="2A0604s01"/>
    <property type="match status" value="1"/>
</dbReference>
<comment type="subunit">
    <text evidence="9">Forms a complex with SecD. Part of the essential Sec protein translocation apparatus which comprises SecA, SecYEG and auxiliary proteins SecDF-YajC and YidC.</text>
</comment>
<dbReference type="GO" id="GO:0005886">
    <property type="term" value="C:plasma membrane"/>
    <property type="evidence" value="ECO:0007669"/>
    <property type="project" value="UniProtKB-SubCell"/>
</dbReference>
<dbReference type="InterPro" id="IPR022646">
    <property type="entry name" value="SecD/SecF_CS"/>
</dbReference>
<dbReference type="PANTHER" id="PTHR30081:SF8">
    <property type="entry name" value="PROTEIN TRANSLOCASE SUBUNIT SECF"/>
    <property type="match status" value="1"/>
</dbReference>
<evidence type="ECO:0000256" key="4">
    <source>
        <dbReference type="ARBA" id="ARBA00022692"/>
    </source>
</evidence>
<dbReference type="GO" id="GO:0043952">
    <property type="term" value="P:protein transport by the Sec complex"/>
    <property type="evidence" value="ECO:0007669"/>
    <property type="project" value="UniProtKB-UniRule"/>
</dbReference>
<dbReference type="OrthoDB" id="9774769at2"/>
<evidence type="ECO:0000256" key="7">
    <source>
        <dbReference type="ARBA" id="ARBA00023010"/>
    </source>
</evidence>
<keyword evidence="7 9" id="KW-0811">Translocation</keyword>
<dbReference type="AlphaFoldDB" id="A0A553WHL4"/>
<keyword evidence="3 9" id="KW-1003">Cell membrane</keyword>
<dbReference type="SUPFAM" id="SSF82866">
    <property type="entry name" value="Multidrug efflux transporter AcrB transmembrane domain"/>
    <property type="match status" value="1"/>
</dbReference>
<feature type="transmembrane region" description="Helical" evidence="9">
    <location>
        <begin position="170"/>
        <end position="194"/>
    </location>
</feature>
<keyword evidence="4 9" id="KW-0812">Transmembrane</keyword>